<reference evidence="5" key="1">
    <citation type="submission" date="2021-06" db="EMBL/GenBank/DDBJ databases">
        <authorList>
            <person name="Kallberg Y."/>
            <person name="Tangrot J."/>
            <person name="Rosling A."/>
        </authorList>
    </citation>
    <scope>NUCLEOTIDE SEQUENCE</scope>
    <source>
        <strain evidence="5">CL551</strain>
    </source>
</reference>
<proteinExistence type="predicted"/>
<dbReference type="EMBL" id="CAJVPV010000306">
    <property type="protein sequence ID" value="CAG8450554.1"/>
    <property type="molecule type" value="Genomic_DNA"/>
</dbReference>
<evidence type="ECO:0000313" key="6">
    <source>
        <dbReference type="Proteomes" id="UP000789342"/>
    </source>
</evidence>
<dbReference type="GO" id="GO:0010992">
    <property type="term" value="P:ubiquitin recycling"/>
    <property type="evidence" value="ECO:0007669"/>
    <property type="project" value="TreeGrafter"/>
</dbReference>
<sequence>MSQFQLSVILAGHELDVKAVHSPTEDVIISSSRDKTVRKWSRISSNSFGESNLFLGHNHFVNSVAYLRPTAEHPGGLIISGSSDKSINVFDADQSQEPIYTLIGHQDNVCALDITPSGFIVSGSWDKTAKIWKNWQESYTLTGHSHAVWAVLAIEDDLILTGK</sequence>
<dbReference type="Proteomes" id="UP000789342">
    <property type="component" value="Unassembled WGS sequence"/>
</dbReference>
<name>A0A9N8YW56_9GLOM</name>
<dbReference type="InterPro" id="IPR015943">
    <property type="entry name" value="WD40/YVTN_repeat-like_dom_sf"/>
</dbReference>
<dbReference type="GO" id="GO:0005634">
    <property type="term" value="C:nucleus"/>
    <property type="evidence" value="ECO:0007669"/>
    <property type="project" value="TreeGrafter"/>
</dbReference>
<dbReference type="Pfam" id="PF00400">
    <property type="entry name" value="WD40"/>
    <property type="match status" value="3"/>
</dbReference>
<comment type="caution">
    <text evidence="5">The sequence shown here is derived from an EMBL/GenBank/DDBJ whole genome shotgun (WGS) entry which is preliminary data.</text>
</comment>
<dbReference type="AlphaFoldDB" id="A0A9N8YW56"/>
<dbReference type="PANTHER" id="PTHR19849:SF0">
    <property type="entry name" value="PHOSPHOLIPASE A-2-ACTIVATING PROTEIN"/>
    <property type="match status" value="1"/>
</dbReference>
<protein>
    <submittedName>
        <fullName evidence="5">5304_t:CDS:1</fullName>
    </submittedName>
</protein>
<dbReference type="SMART" id="SM00320">
    <property type="entry name" value="WD40"/>
    <property type="match status" value="3"/>
</dbReference>
<dbReference type="PANTHER" id="PTHR19849">
    <property type="entry name" value="PHOSPHOLIPASE A-2-ACTIVATING PROTEIN"/>
    <property type="match status" value="1"/>
</dbReference>
<accession>A0A9N8YW56</accession>
<dbReference type="PROSITE" id="PS50294">
    <property type="entry name" value="WD_REPEATS_REGION"/>
    <property type="match status" value="1"/>
</dbReference>
<dbReference type="GO" id="GO:0043130">
    <property type="term" value="F:ubiquitin binding"/>
    <property type="evidence" value="ECO:0007669"/>
    <property type="project" value="TreeGrafter"/>
</dbReference>
<organism evidence="5 6">
    <name type="scientific">Acaulospora morrowiae</name>
    <dbReference type="NCBI Taxonomy" id="94023"/>
    <lineage>
        <taxon>Eukaryota</taxon>
        <taxon>Fungi</taxon>
        <taxon>Fungi incertae sedis</taxon>
        <taxon>Mucoromycota</taxon>
        <taxon>Glomeromycotina</taxon>
        <taxon>Glomeromycetes</taxon>
        <taxon>Diversisporales</taxon>
        <taxon>Acaulosporaceae</taxon>
        <taxon>Acaulospora</taxon>
    </lineage>
</organism>
<keyword evidence="3" id="KW-0677">Repeat</keyword>
<dbReference type="SUPFAM" id="SSF50978">
    <property type="entry name" value="WD40 repeat-like"/>
    <property type="match status" value="1"/>
</dbReference>
<dbReference type="GO" id="GO:0005737">
    <property type="term" value="C:cytoplasm"/>
    <property type="evidence" value="ECO:0007669"/>
    <property type="project" value="TreeGrafter"/>
</dbReference>
<keyword evidence="2 4" id="KW-0853">WD repeat</keyword>
<dbReference type="InterPro" id="IPR001680">
    <property type="entry name" value="WD40_rpt"/>
</dbReference>
<feature type="repeat" description="WD" evidence="4">
    <location>
        <begin position="102"/>
        <end position="133"/>
    </location>
</feature>
<evidence type="ECO:0000256" key="1">
    <source>
        <dbReference type="ARBA" id="ARBA00022490"/>
    </source>
</evidence>
<evidence type="ECO:0000256" key="3">
    <source>
        <dbReference type="ARBA" id="ARBA00022737"/>
    </source>
</evidence>
<dbReference type="PRINTS" id="PR00320">
    <property type="entry name" value="GPROTEINBRPT"/>
</dbReference>
<dbReference type="OrthoDB" id="10265988at2759"/>
<dbReference type="PROSITE" id="PS50082">
    <property type="entry name" value="WD_REPEATS_2"/>
    <property type="match status" value="1"/>
</dbReference>
<dbReference type="GO" id="GO:0043161">
    <property type="term" value="P:proteasome-mediated ubiquitin-dependent protein catabolic process"/>
    <property type="evidence" value="ECO:0007669"/>
    <property type="project" value="TreeGrafter"/>
</dbReference>
<dbReference type="InterPro" id="IPR020472">
    <property type="entry name" value="WD40_PAC1"/>
</dbReference>
<evidence type="ECO:0000256" key="4">
    <source>
        <dbReference type="PROSITE-ProRule" id="PRU00221"/>
    </source>
</evidence>
<dbReference type="Gene3D" id="2.130.10.10">
    <property type="entry name" value="YVTN repeat-like/Quinoprotein amine dehydrogenase"/>
    <property type="match status" value="1"/>
</dbReference>
<evidence type="ECO:0000256" key="2">
    <source>
        <dbReference type="ARBA" id="ARBA00022574"/>
    </source>
</evidence>
<gene>
    <name evidence="5" type="ORF">AMORRO_LOCUS876</name>
</gene>
<keyword evidence="6" id="KW-1185">Reference proteome</keyword>
<keyword evidence="1" id="KW-0963">Cytoplasm</keyword>
<dbReference type="InterPro" id="IPR036322">
    <property type="entry name" value="WD40_repeat_dom_sf"/>
</dbReference>
<evidence type="ECO:0000313" key="5">
    <source>
        <dbReference type="EMBL" id="CAG8450554.1"/>
    </source>
</evidence>